<gene>
    <name evidence="2" type="ORF">A2Z33_00495</name>
</gene>
<sequence length="169" mass="18035">MSDEEKHMKETSDSSIYYILGGVVLVAAIAGFFLLKPKEKAPGAPAATQQVQSPPQAAASPAPITKFACENQYYNPVVGLPQYFVSAEGVDVKKSGNVSCEFTFSVKDRVVATERVTTQVSANEVRGGGTFRCQTPAIELAKGVATDVKVTMTNDDKLSTSCTQSFVFP</sequence>
<protein>
    <submittedName>
        <fullName evidence="2">Uncharacterized protein</fullName>
    </submittedName>
</protein>
<keyword evidence="1" id="KW-0812">Transmembrane</keyword>
<evidence type="ECO:0000313" key="2">
    <source>
        <dbReference type="EMBL" id="OGG01504.1"/>
    </source>
</evidence>
<accession>A0A1F5YN32</accession>
<evidence type="ECO:0000313" key="3">
    <source>
        <dbReference type="Proteomes" id="UP000178448"/>
    </source>
</evidence>
<keyword evidence="1" id="KW-0472">Membrane</keyword>
<reference evidence="2 3" key="1">
    <citation type="journal article" date="2016" name="Nat. Commun.">
        <title>Thousands of microbial genomes shed light on interconnected biogeochemical processes in an aquifer system.</title>
        <authorList>
            <person name="Anantharaman K."/>
            <person name="Brown C.T."/>
            <person name="Hug L.A."/>
            <person name="Sharon I."/>
            <person name="Castelle C.J."/>
            <person name="Probst A.J."/>
            <person name="Thomas B.C."/>
            <person name="Singh A."/>
            <person name="Wilkins M.J."/>
            <person name="Karaoz U."/>
            <person name="Brodie E.L."/>
            <person name="Williams K.H."/>
            <person name="Hubbard S.S."/>
            <person name="Banfield J.F."/>
        </authorList>
    </citation>
    <scope>NUCLEOTIDE SEQUENCE [LARGE SCALE GENOMIC DNA]</scope>
</reference>
<name>A0A1F5YN32_9BACT</name>
<feature type="transmembrane region" description="Helical" evidence="1">
    <location>
        <begin position="15"/>
        <end position="35"/>
    </location>
</feature>
<comment type="caution">
    <text evidence="2">The sequence shown here is derived from an EMBL/GenBank/DDBJ whole genome shotgun (WGS) entry which is preliminary data.</text>
</comment>
<keyword evidence="1" id="KW-1133">Transmembrane helix</keyword>
<organism evidence="2 3">
    <name type="scientific">Candidatus Gottesmanbacteria bacterium RBG_16_52_11</name>
    <dbReference type="NCBI Taxonomy" id="1798374"/>
    <lineage>
        <taxon>Bacteria</taxon>
        <taxon>Candidatus Gottesmaniibacteriota</taxon>
    </lineage>
</organism>
<evidence type="ECO:0000256" key="1">
    <source>
        <dbReference type="SAM" id="Phobius"/>
    </source>
</evidence>
<dbReference type="AlphaFoldDB" id="A0A1F5YN32"/>
<dbReference type="EMBL" id="MFJD01000015">
    <property type="protein sequence ID" value="OGG01504.1"/>
    <property type="molecule type" value="Genomic_DNA"/>
</dbReference>
<proteinExistence type="predicted"/>
<dbReference type="Proteomes" id="UP000178448">
    <property type="component" value="Unassembled WGS sequence"/>
</dbReference>